<dbReference type="InterPro" id="IPR057646">
    <property type="entry name" value="WD40_WDHD1_1st"/>
</dbReference>
<keyword evidence="4" id="KW-0539">Nucleus</keyword>
<dbReference type="EMBL" id="PGCJ01000954">
    <property type="protein sequence ID" value="PLW13298.1"/>
    <property type="molecule type" value="Genomic_DNA"/>
</dbReference>
<dbReference type="InterPro" id="IPR022100">
    <property type="entry name" value="WDHD1/CFT4_beta-prop_2nd"/>
</dbReference>
<dbReference type="PANTHER" id="PTHR19932:SF10">
    <property type="entry name" value="WD REPEAT AND HMG-BOX DNA-BINDING PROTEIN 1"/>
    <property type="match status" value="1"/>
</dbReference>
<feature type="compositionally biased region" description="Basic and acidic residues" evidence="6">
    <location>
        <begin position="1045"/>
        <end position="1062"/>
    </location>
</feature>
<dbReference type="SMART" id="SM00320">
    <property type="entry name" value="WD40"/>
    <property type="match status" value="6"/>
</dbReference>
<evidence type="ECO:0000256" key="3">
    <source>
        <dbReference type="ARBA" id="ARBA00022737"/>
    </source>
</evidence>
<dbReference type="InterPro" id="IPR015943">
    <property type="entry name" value="WD40/YVTN_repeat-like_dom_sf"/>
</dbReference>
<dbReference type="STRING" id="200324.A0A2N5SJ83"/>
<dbReference type="GO" id="GO:0000278">
    <property type="term" value="P:mitotic cell cycle"/>
    <property type="evidence" value="ECO:0007669"/>
    <property type="project" value="TreeGrafter"/>
</dbReference>
<dbReference type="Pfam" id="PF12341">
    <property type="entry name" value="Mcl1_mid"/>
    <property type="match status" value="1"/>
</dbReference>
<keyword evidence="3" id="KW-0677">Repeat</keyword>
<evidence type="ECO:0000259" key="7">
    <source>
        <dbReference type="Pfam" id="PF12341"/>
    </source>
</evidence>
<feature type="region of interest" description="Disordered" evidence="6">
    <location>
        <begin position="989"/>
        <end position="1080"/>
    </location>
</feature>
<dbReference type="SUPFAM" id="SSF50978">
    <property type="entry name" value="WD40 repeat-like"/>
    <property type="match status" value="1"/>
</dbReference>
<feature type="repeat" description="WD" evidence="5">
    <location>
        <begin position="253"/>
        <end position="294"/>
    </location>
</feature>
<evidence type="ECO:0000256" key="6">
    <source>
        <dbReference type="SAM" id="MobiDB-lite"/>
    </source>
</evidence>
<dbReference type="PROSITE" id="PS50082">
    <property type="entry name" value="WD_REPEATS_2"/>
    <property type="match status" value="2"/>
</dbReference>
<feature type="domain" description="WDHD1 first WD40" evidence="9">
    <location>
        <begin position="14"/>
        <end position="324"/>
    </location>
</feature>
<feature type="compositionally biased region" description="Gly residues" evidence="6">
    <location>
        <begin position="1025"/>
        <end position="1037"/>
    </location>
</feature>
<evidence type="ECO:0000313" key="10">
    <source>
        <dbReference type="EMBL" id="PLW13298.1"/>
    </source>
</evidence>
<reference evidence="10 11" key="1">
    <citation type="submission" date="2017-11" db="EMBL/GenBank/DDBJ databases">
        <title>De novo assembly and phasing of dikaryotic genomes from two isolates of Puccinia coronata f. sp. avenae, the causal agent of oat crown rust.</title>
        <authorList>
            <person name="Miller M.E."/>
            <person name="Zhang Y."/>
            <person name="Omidvar V."/>
            <person name="Sperschneider J."/>
            <person name="Schwessinger B."/>
            <person name="Raley C."/>
            <person name="Palmer J.M."/>
            <person name="Garnica D."/>
            <person name="Upadhyaya N."/>
            <person name="Rathjen J."/>
            <person name="Taylor J.M."/>
            <person name="Park R.F."/>
            <person name="Dodds P.N."/>
            <person name="Hirsch C.D."/>
            <person name="Kianian S.F."/>
            <person name="Figueroa M."/>
        </authorList>
    </citation>
    <scope>NUCLEOTIDE SEQUENCE [LARGE SCALE GENOMIC DNA]</scope>
    <source>
        <strain evidence="10">12NC29</strain>
    </source>
</reference>
<dbReference type="GO" id="GO:0006281">
    <property type="term" value="P:DNA repair"/>
    <property type="evidence" value="ECO:0007669"/>
    <property type="project" value="TreeGrafter"/>
</dbReference>
<keyword evidence="2 5" id="KW-0853">WD repeat</keyword>
<dbReference type="Gene3D" id="2.130.10.10">
    <property type="entry name" value="YVTN repeat-like/Quinoprotein amine dehydrogenase"/>
    <property type="match status" value="2"/>
</dbReference>
<dbReference type="PROSITE" id="PS00678">
    <property type="entry name" value="WD_REPEATS_1"/>
    <property type="match status" value="1"/>
</dbReference>
<evidence type="ECO:0000256" key="4">
    <source>
        <dbReference type="ARBA" id="ARBA00023242"/>
    </source>
</evidence>
<dbReference type="AlphaFoldDB" id="A0A2N5SJ83"/>
<organism evidence="10 11">
    <name type="scientific">Puccinia coronata f. sp. avenae</name>
    <dbReference type="NCBI Taxonomy" id="200324"/>
    <lineage>
        <taxon>Eukaryota</taxon>
        <taxon>Fungi</taxon>
        <taxon>Dikarya</taxon>
        <taxon>Basidiomycota</taxon>
        <taxon>Pucciniomycotina</taxon>
        <taxon>Pucciniomycetes</taxon>
        <taxon>Pucciniales</taxon>
        <taxon>Pucciniaceae</taxon>
        <taxon>Puccinia</taxon>
    </lineage>
</organism>
<feature type="compositionally biased region" description="Basic residues" evidence="6">
    <location>
        <begin position="402"/>
        <end position="416"/>
    </location>
</feature>
<evidence type="ECO:0000256" key="5">
    <source>
        <dbReference type="PROSITE-ProRule" id="PRU00221"/>
    </source>
</evidence>
<gene>
    <name evidence="10" type="ORF">PCANC_17781</name>
</gene>
<dbReference type="Pfam" id="PF20946">
    <property type="entry name" value="Ctf4_C"/>
    <property type="match status" value="1"/>
</dbReference>
<dbReference type="Pfam" id="PF24817">
    <property type="entry name" value="WD40_WDHD1_1st"/>
    <property type="match status" value="1"/>
</dbReference>
<protein>
    <submittedName>
        <fullName evidence="10">Uncharacterized protein</fullName>
    </submittedName>
</protein>
<dbReference type="InterPro" id="IPR036322">
    <property type="entry name" value="WD40_repeat_dom_sf"/>
</dbReference>
<dbReference type="PROSITE" id="PS50294">
    <property type="entry name" value="WD_REPEATS_REGION"/>
    <property type="match status" value="2"/>
</dbReference>
<dbReference type="OrthoDB" id="427368at2759"/>
<name>A0A2N5SJ83_9BASI</name>
<keyword evidence="11" id="KW-1185">Reference proteome</keyword>
<dbReference type="InterPro" id="IPR048591">
    <property type="entry name" value="WDHD1/CFT4_hel"/>
</dbReference>
<dbReference type="GO" id="GO:0003682">
    <property type="term" value="F:chromatin binding"/>
    <property type="evidence" value="ECO:0007669"/>
    <property type="project" value="TreeGrafter"/>
</dbReference>
<comment type="caution">
    <text evidence="10">The sequence shown here is derived from an EMBL/GenBank/DDBJ whole genome shotgun (WGS) entry which is preliminary data.</text>
</comment>
<feature type="compositionally biased region" description="Polar residues" evidence="6">
    <location>
        <begin position="990"/>
        <end position="1007"/>
    </location>
</feature>
<comment type="subcellular location">
    <subcellularLocation>
        <location evidence="1">Nucleus</location>
    </subcellularLocation>
</comment>
<feature type="repeat" description="WD" evidence="5">
    <location>
        <begin position="142"/>
        <end position="183"/>
    </location>
</feature>
<evidence type="ECO:0000256" key="1">
    <source>
        <dbReference type="ARBA" id="ARBA00004123"/>
    </source>
</evidence>
<evidence type="ECO:0000259" key="8">
    <source>
        <dbReference type="Pfam" id="PF20946"/>
    </source>
</evidence>
<evidence type="ECO:0000259" key="9">
    <source>
        <dbReference type="Pfam" id="PF24817"/>
    </source>
</evidence>
<sequence>MALLSQDQSISSTYVHTEGAVSLCYSPDARYLYSGGADGIRCFDLTQSVDAAKTIEYHKDAVTCLDCSADFLASSSESGETVLHEHAATSDQAPAFKALMTRTSLATRGVRFSPNQRKLAVCSDELYIKIVDVKDPLQSSLLTGHTKSIKAIAWSPDSQLLVTAGCDAVIRIWNLSKQQNPSSESSSSSQEIDHLLPSSVLPESLQSVEPVWHPSGKYFLVPNRESGLTILSRSSGSEQQGWKRGKTVCQSGQSKQTKPVTALRFSLNGKYLATGCQDGIVVIWATQSWTPEATIQPEPDAAITAIQWRPNANAIVAANQLGQVIHWRDAVPPTQPPPFNPPSLVLPTTTESSTRLVEDQDGDVILGDDLDPMDADDGYDNEDWVIDDLDVGKTTSSSKVTAPHHHRTSAPSSRNRHLRYAQEPFQPGATTLKLRSLETRSDRRFLAFNLLGYVHILEKEDENIVTVEFHNKGLYRGYHFTDTFKFNLGSMGNLGLAFACSATRSNASVVRYVPFESWTTTGFAFRGSEKVGVDEEGSWEFELPTGESATCLGCGGCADAEGKMERDGLAGSGVVAVGTSQGYLRLFSGSGMQTYVWNLGQEIVSVACSHEFVFLVHRPSIASSYSQPLSYTLMDCSSFEIVQEGPIPLPPNTDVVLAWIGFSHPHAIPACYDSAGVLSFLDKARRPRQGRWVPMLATASLKSDAQLDRVYWPVGVSDSELSCIILKGGETQPSIPAPIIQEVPLHMPLLEQDSPQSQLEESYLRGSLIHQHQADLADPEDGALASQLSMSQLELEKQVLKLIESCCKAEPEPQLQKALDCAAWLQSMNTLEAGQKISKFFNLAGLEERMGKLREARALQGEVSGGGKRRSRYAHLEDYDIIVDSRAPSKRKAGGSAGAFERPFDDLPSARPAAAPVGRPFDHAAVFRAPPPVRRADQVAALEEQERYRDRLDLSSTLEVSTDSFMHDAVDDDDLASLSSSVKRPKLSEYTLSSQATQSTARESTNPFAKKPGKGSSGMTSGTPGTSGGGLMSGGKLFGTSSRTPELKKPDKFFDRVDERHGLATAGSKKKTLAAAPPPPLAKVKQATLFDLQAFKKFPDKPPPPESDSISQPDS</sequence>
<proteinExistence type="predicted"/>
<dbReference type="PANTHER" id="PTHR19932">
    <property type="entry name" value="WD REPEAT AND HMG-BOX DNA BINDING PROTEIN"/>
    <property type="match status" value="1"/>
</dbReference>
<evidence type="ECO:0000256" key="2">
    <source>
        <dbReference type="ARBA" id="ARBA00022574"/>
    </source>
</evidence>
<feature type="domain" description="WDHD1/CFT4 helical bundle" evidence="8">
    <location>
        <begin position="757"/>
        <end position="858"/>
    </location>
</feature>
<feature type="region of interest" description="Disordered" evidence="6">
    <location>
        <begin position="1093"/>
        <end position="1115"/>
    </location>
</feature>
<dbReference type="InterPro" id="IPR019775">
    <property type="entry name" value="WD40_repeat_CS"/>
</dbReference>
<feature type="region of interest" description="Disordered" evidence="6">
    <location>
        <begin position="395"/>
        <end position="416"/>
    </location>
</feature>
<dbReference type="GO" id="GO:0043596">
    <property type="term" value="C:nuclear replication fork"/>
    <property type="evidence" value="ECO:0007669"/>
    <property type="project" value="TreeGrafter"/>
</dbReference>
<accession>A0A2N5SJ83</accession>
<dbReference type="Proteomes" id="UP000235388">
    <property type="component" value="Unassembled WGS sequence"/>
</dbReference>
<evidence type="ECO:0000313" key="11">
    <source>
        <dbReference type="Proteomes" id="UP000235388"/>
    </source>
</evidence>
<dbReference type="InterPro" id="IPR001680">
    <property type="entry name" value="WD40_rpt"/>
</dbReference>
<dbReference type="GO" id="GO:0006261">
    <property type="term" value="P:DNA-templated DNA replication"/>
    <property type="evidence" value="ECO:0007669"/>
    <property type="project" value="TreeGrafter"/>
</dbReference>
<feature type="domain" description="WDHD1/CFT4 second beta-propeller" evidence="7">
    <location>
        <begin position="423"/>
        <end position="749"/>
    </location>
</feature>